<protein>
    <submittedName>
        <fullName evidence="1">Haloacid dehalogenase superfamily, subfamily IA, variant 3 with third motif having DD or ED</fullName>
    </submittedName>
</protein>
<dbReference type="InterPro" id="IPR051806">
    <property type="entry name" value="HAD-like_SPP"/>
</dbReference>
<dbReference type="RefSeq" id="WP_093249932.1">
    <property type="nucleotide sequence ID" value="NZ_FNGP01000002.1"/>
</dbReference>
<dbReference type="STRING" id="686624.SAMN04488242_1209"/>
<proteinExistence type="predicted"/>
<evidence type="ECO:0000313" key="2">
    <source>
        <dbReference type="Proteomes" id="UP000199475"/>
    </source>
</evidence>
<dbReference type="PANTHER" id="PTHR43481">
    <property type="entry name" value="FRUCTOSE-1-PHOSPHATE PHOSPHATASE"/>
    <property type="match status" value="1"/>
</dbReference>
<name>A0A1G9JEL3_9ACTN</name>
<sequence>MTDSLALQTLPPRAAAVLFDMDDTLVDSEFAWFAAIEELWTEAGGDPSGRGMLGGSLADLTREYVAEYPSADEAAVERRLRELLAKHLDGAVRPMPGAPELLGRLSAMMPITIASNSPSDIVAQVVRALGWAGLFTAALGTEDVAAPKPAPDLYLAAAAACGVDIADCVVFEDSPVGAAAARAAGAFVVTVGPAAVGLGDVAVGSLLDDAVAGWQPEVIR</sequence>
<keyword evidence="2" id="KW-1185">Reference proteome</keyword>
<reference evidence="1 2" key="1">
    <citation type="submission" date="2016-10" db="EMBL/GenBank/DDBJ databases">
        <authorList>
            <person name="de Groot N.N."/>
        </authorList>
    </citation>
    <scope>NUCLEOTIDE SEQUENCE [LARGE SCALE GENOMIC DNA]</scope>
    <source>
        <strain evidence="1 2">CGMCC 1.9159</strain>
    </source>
</reference>
<dbReference type="InterPro" id="IPR023198">
    <property type="entry name" value="PGP-like_dom2"/>
</dbReference>
<gene>
    <name evidence="1" type="ORF">SAMN04488242_1209</name>
</gene>
<dbReference type="SFLD" id="SFLDG01129">
    <property type="entry name" value="C1.5:_HAD__Beta-PGM__Phosphata"/>
    <property type="match status" value="1"/>
</dbReference>
<dbReference type="CDD" id="cd07505">
    <property type="entry name" value="HAD_BPGM-like"/>
    <property type="match status" value="1"/>
</dbReference>
<dbReference type="Gene3D" id="3.40.50.1000">
    <property type="entry name" value="HAD superfamily/HAD-like"/>
    <property type="match status" value="1"/>
</dbReference>
<dbReference type="EMBL" id="FNGP01000002">
    <property type="protein sequence ID" value="SDL36019.1"/>
    <property type="molecule type" value="Genomic_DNA"/>
</dbReference>
<dbReference type="Proteomes" id="UP000199475">
    <property type="component" value="Unassembled WGS sequence"/>
</dbReference>
<accession>A0A1G9JEL3</accession>
<dbReference type="OrthoDB" id="9797743at2"/>
<dbReference type="Gene3D" id="1.10.150.240">
    <property type="entry name" value="Putative phosphatase, domain 2"/>
    <property type="match status" value="1"/>
</dbReference>
<dbReference type="NCBIfam" id="TIGR01509">
    <property type="entry name" value="HAD-SF-IA-v3"/>
    <property type="match status" value="1"/>
</dbReference>
<dbReference type="InterPro" id="IPR036412">
    <property type="entry name" value="HAD-like_sf"/>
</dbReference>
<dbReference type="InterPro" id="IPR006439">
    <property type="entry name" value="HAD-SF_hydro_IA"/>
</dbReference>
<evidence type="ECO:0000313" key="1">
    <source>
        <dbReference type="EMBL" id="SDL36019.1"/>
    </source>
</evidence>
<dbReference type="Pfam" id="PF00702">
    <property type="entry name" value="Hydrolase"/>
    <property type="match status" value="1"/>
</dbReference>
<dbReference type="AlphaFoldDB" id="A0A1G9JEL3"/>
<organism evidence="1 2">
    <name type="scientific">Tessaracoccus oleiagri</name>
    <dbReference type="NCBI Taxonomy" id="686624"/>
    <lineage>
        <taxon>Bacteria</taxon>
        <taxon>Bacillati</taxon>
        <taxon>Actinomycetota</taxon>
        <taxon>Actinomycetes</taxon>
        <taxon>Propionibacteriales</taxon>
        <taxon>Propionibacteriaceae</taxon>
        <taxon>Tessaracoccus</taxon>
    </lineage>
</organism>
<dbReference type="InterPro" id="IPR023214">
    <property type="entry name" value="HAD_sf"/>
</dbReference>
<dbReference type="GO" id="GO:0050308">
    <property type="term" value="F:sugar-phosphatase activity"/>
    <property type="evidence" value="ECO:0007669"/>
    <property type="project" value="TreeGrafter"/>
</dbReference>
<dbReference type="PANTHER" id="PTHR43481:SF4">
    <property type="entry name" value="GLYCEROL-1-PHOSPHATE PHOSPHOHYDROLASE 1-RELATED"/>
    <property type="match status" value="1"/>
</dbReference>
<dbReference type="SUPFAM" id="SSF56784">
    <property type="entry name" value="HAD-like"/>
    <property type="match status" value="1"/>
</dbReference>
<dbReference type="SFLD" id="SFLDS00003">
    <property type="entry name" value="Haloacid_Dehalogenase"/>
    <property type="match status" value="1"/>
</dbReference>